<feature type="domain" description="Glycoside hydrolase 123-like N-terminal" evidence="2">
    <location>
        <begin position="44"/>
        <end position="1044"/>
    </location>
</feature>
<dbReference type="AlphaFoldDB" id="A0A5B8VRU1"/>
<dbReference type="InterPro" id="IPR045711">
    <property type="entry name" value="GH123-like_N"/>
</dbReference>
<dbReference type="Proteomes" id="UP000321291">
    <property type="component" value="Chromosome"/>
</dbReference>
<dbReference type="KEGG" id="agi:FSB73_21300"/>
<evidence type="ECO:0000256" key="1">
    <source>
        <dbReference type="SAM" id="MobiDB-lite"/>
    </source>
</evidence>
<feature type="region of interest" description="Disordered" evidence="1">
    <location>
        <begin position="1049"/>
        <end position="1073"/>
    </location>
</feature>
<name>A0A5B8VRU1_9BACT</name>
<dbReference type="OrthoDB" id="601823at2"/>
<dbReference type="Pfam" id="PF19543">
    <property type="entry name" value="GH123_N"/>
    <property type="match status" value="1"/>
</dbReference>
<protein>
    <recommendedName>
        <fullName evidence="2">Glycoside hydrolase 123-like N-terminal domain-containing protein</fullName>
    </recommendedName>
</protein>
<sequence length="1095" mass="123207">MNDLKRTVFPKRFLNLLTVLLLLLLFQLGPGNLSAQPITYGTGHWDRSRLGNHRAVIQVFSSDKAVGVHIPWRREDNPTGKKVILIDSSTGTIIKNFTFQAISAAYADLVFQPVSGKGIYYLYYMPFNSTGSTYFPNTVYPAQNELDSLSASWENLMKQNPLKGKGILQKRGAARTLRLDAINEFNQFYPMELVANQNEVDKLRTDNPGKDFLIFPEDSKHAIRMKDHIPLRWAKKGDDPAFSAVALKKQFFVFQIGVFAAFKPLNHLELRFHDLKAAGGSIIPATRLRCFNLGGTNWLGQPFTKTLTLSKDEVQALWVGLDLPRQLPAGRYEGVMEVTADDAQTRQIKLSIQLKDSVLEDRGYCNLSSMARLNWLDSKIGLDDSVFKPYKPMQIKGKTISVLGRTLRFNHYGLPEQITSYFTGSNDRTNGAAKKILHAPVQFMVIQGGKKMTWQGADPVVTSKSPGAISWTGTYTDPLTKAKLQIAAKMECDGYINYFVTLQATKDLALDDLQLQIPYRHSASRYMMGLGAKGGFCQSRLDWNWSWDSTRANNMIWIGDVNAGLQCKLKNQSPDWSLYNFNKTGPYKDWSNNGKGGCSVSRQAPDSTVLVKAYTGARTLAKGQELHLNFALLITPVKPLDNHHFTERYFQADPPINHWQSAALEKGANIMNIHQGNSLNPYINYPFLTVPALKKYIAENRRNGIRTKLYYTVRELSNHAAEIWALRSLGDEVFTPGLGAQLANQFEDDGLGGNLHATGGSWIVEHLRTKYDAAWHTPLPDGENDMAIRTEGLSRWHNYYLEGLSWLIKNTGARGIYLDGVGYDREIMKRVRKVMDRAADSCLIDFHSGNNFSPSYGMNSPINQYMELLPCINSLWLGEGYNYDESPAYYLTEIAGIPFGLYSEMLNGCGNAYRGMIYGMTSRLGWLGCDPSALWKLWDYFGIEKSEMIGYWDPDVPVTSSQQDVKVTVYQKKDKMLIAYASWAKKDVQLGLKLQGQHMDMHSKNIRIFAPDVPGLQSFHSYNAIKALQSITVSPGKGGFIIIEKSNEKARQGKNNKQAIKDKTKKQKGHAPAMDAPRFRGYTAFCRFMDGYESL</sequence>
<proteinExistence type="predicted"/>
<gene>
    <name evidence="3" type="ORF">FSB73_21300</name>
</gene>
<evidence type="ECO:0000259" key="2">
    <source>
        <dbReference type="Pfam" id="PF19543"/>
    </source>
</evidence>
<accession>A0A5B8VRU1</accession>
<keyword evidence="4" id="KW-1185">Reference proteome</keyword>
<evidence type="ECO:0000313" key="3">
    <source>
        <dbReference type="EMBL" id="QEC73821.1"/>
    </source>
</evidence>
<dbReference type="EMBL" id="CP042434">
    <property type="protein sequence ID" value="QEC73821.1"/>
    <property type="molecule type" value="Genomic_DNA"/>
</dbReference>
<dbReference type="RefSeq" id="WP_146786959.1">
    <property type="nucleotide sequence ID" value="NZ_CP042434.1"/>
</dbReference>
<evidence type="ECO:0000313" key="4">
    <source>
        <dbReference type="Proteomes" id="UP000321291"/>
    </source>
</evidence>
<organism evidence="3 4">
    <name type="scientific">Arachidicoccus ginsenosidivorans</name>
    <dbReference type="NCBI Taxonomy" id="496057"/>
    <lineage>
        <taxon>Bacteria</taxon>
        <taxon>Pseudomonadati</taxon>
        <taxon>Bacteroidota</taxon>
        <taxon>Chitinophagia</taxon>
        <taxon>Chitinophagales</taxon>
        <taxon>Chitinophagaceae</taxon>
        <taxon>Arachidicoccus</taxon>
    </lineage>
</organism>
<reference evidence="3 4" key="1">
    <citation type="journal article" date="2017" name="Int. J. Syst. Evol. Microbiol.">
        <title>Arachidicoccus ginsenosidivorans sp. nov., with ginsenoside-converting activity isolated from ginseng cultivating soil.</title>
        <authorList>
            <person name="Siddiqi M.Z."/>
            <person name="Aslam Z."/>
            <person name="Im W.T."/>
        </authorList>
    </citation>
    <scope>NUCLEOTIDE SEQUENCE [LARGE SCALE GENOMIC DNA]</scope>
    <source>
        <strain evidence="3 4">Gsoil 809</strain>
    </source>
</reference>